<keyword evidence="2" id="KW-0804">Transcription</keyword>
<dbReference type="PROSITE" id="PS51843">
    <property type="entry name" value="NR_LBD"/>
    <property type="match status" value="2"/>
</dbReference>
<dbReference type="SMART" id="SM00430">
    <property type="entry name" value="HOLI"/>
    <property type="match status" value="2"/>
</dbReference>
<accession>A0AA39HWD0</accession>
<evidence type="ECO:0008006" key="10">
    <source>
        <dbReference type="Google" id="ProtNLM"/>
    </source>
</evidence>
<evidence type="ECO:0000256" key="2">
    <source>
        <dbReference type="ARBA" id="ARBA00023163"/>
    </source>
</evidence>
<evidence type="ECO:0000313" key="9">
    <source>
        <dbReference type="Proteomes" id="UP001175271"/>
    </source>
</evidence>
<dbReference type="Gene3D" id="1.10.565.10">
    <property type="entry name" value="Retinoid X Receptor"/>
    <property type="match status" value="2"/>
</dbReference>
<evidence type="ECO:0000256" key="1">
    <source>
        <dbReference type="ARBA" id="ARBA00023015"/>
    </source>
</evidence>
<dbReference type="InterPro" id="IPR007527">
    <property type="entry name" value="Znf_SWIM"/>
</dbReference>
<dbReference type="InterPro" id="IPR000536">
    <property type="entry name" value="Nucl_hrmn_rcpt_lig-bd"/>
</dbReference>
<organism evidence="8 9">
    <name type="scientific">Steinernema hermaphroditum</name>
    <dbReference type="NCBI Taxonomy" id="289476"/>
    <lineage>
        <taxon>Eukaryota</taxon>
        <taxon>Metazoa</taxon>
        <taxon>Ecdysozoa</taxon>
        <taxon>Nematoda</taxon>
        <taxon>Chromadorea</taxon>
        <taxon>Rhabditida</taxon>
        <taxon>Tylenchina</taxon>
        <taxon>Panagrolaimomorpha</taxon>
        <taxon>Strongyloidoidea</taxon>
        <taxon>Steinernematidae</taxon>
        <taxon>Steinernema</taxon>
    </lineage>
</organism>
<proteinExistence type="predicted"/>
<dbReference type="SUPFAM" id="SSF48508">
    <property type="entry name" value="Nuclear receptor ligand-binding domain"/>
    <property type="match status" value="2"/>
</dbReference>
<keyword evidence="4" id="KW-0862">Zinc</keyword>
<feature type="region of interest" description="Disordered" evidence="5">
    <location>
        <begin position="433"/>
        <end position="458"/>
    </location>
</feature>
<protein>
    <recommendedName>
        <fullName evidence="10">NR LBD domain-containing protein</fullName>
    </recommendedName>
</protein>
<dbReference type="GO" id="GO:0008270">
    <property type="term" value="F:zinc ion binding"/>
    <property type="evidence" value="ECO:0007669"/>
    <property type="project" value="UniProtKB-KW"/>
</dbReference>
<dbReference type="AlphaFoldDB" id="A0AA39HWD0"/>
<sequence length="752" mass="86914">METIHAVFSSKEHVITSSTDSSTLNRLKIAYSHFSNGKVTGQIHNISKMTLRQVVDLSGTMLTNAAKFAMSFEEFASLELDEKWQLYRNFAFYVNDIMTSVHTCNVLGYESRNKLICAGQYCYDPRELEVFDDSIAAEDLEKINNVYKSFFQIRYKAILPCFQLLQPSSTEICFLLAELLWSIEDNSSNNLKSAQGRFMERVLNEMHDYYAKELKIENYAKRLFKLYDYVFALRELGGTRRSACEVTDIFKHIHQPRTECFEYFIIIDVSLVHSAHLPQTITINLFVCTHTLIKRAPTSADASTIRVSIANRIPVFSSRSTAIACPRLRAVSRVCAFCSCPATIDRSACNHLLQVDVIVQNLDDSGRRPLPRVRESSTRRPLRCLLMPRLCRLLQKNDRHREELFVPEGYQELSGFQRYRKCIQVGMVFNENATPSTSTSPRSSDIDRAPSDAADPPTKAALLPDITISENRVNYDFQPLLDIISETLSGEKLRVGPSDGQVRYSPLLTLHYAFRHIDPDVVCTAPQLPHVKKVDLKILFREMEHFFIRVSKFAMCCKEFADLPGPDKWQVYRRSASILFYVVKPYWTLKKFGTDLNDRRFCLGESWYIDVQNFEYHAVEFSQKCSDEMNRLFKPFTDMMYQTVLTPMRELHITEKELLFLLAHTLWNVKGVPGLSAQTVEVAERFVDEVTSELHNYYVYEMRMDSYAVRLTKLVKLLANFEKLWRLKRELMDVAAVFEIFRCSLFNESLFG</sequence>
<feature type="domain" description="SWIM-type" evidence="6">
    <location>
        <begin position="329"/>
        <end position="360"/>
    </location>
</feature>
<dbReference type="InterPro" id="IPR035500">
    <property type="entry name" value="NHR-like_dom_sf"/>
</dbReference>
<evidence type="ECO:0000313" key="8">
    <source>
        <dbReference type="EMBL" id="KAK0412092.1"/>
    </source>
</evidence>
<evidence type="ECO:0000259" key="7">
    <source>
        <dbReference type="PROSITE" id="PS51843"/>
    </source>
</evidence>
<reference evidence="8" key="1">
    <citation type="submission" date="2023-06" db="EMBL/GenBank/DDBJ databases">
        <title>Genomic analysis of the entomopathogenic nematode Steinernema hermaphroditum.</title>
        <authorList>
            <person name="Schwarz E.M."/>
            <person name="Heppert J.K."/>
            <person name="Baniya A."/>
            <person name="Schwartz H.T."/>
            <person name="Tan C.-H."/>
            <person name="Antoshechkin I."/>
            <person name="Sternberg P.W."/>
            <person name="Goodrich-Blair H."/>
            <person name="Dillman A.R."/>
        </authorList>
    </citation>
    <scope>NUCLEOTIDE SEQUENCE</scope>
    <source>
        <strain evidence="8">PS9179</strain>
        <tissue evidence="8">Whole animal</tissue>
    </source>
</reference>
<evidence type="ECO:0000256" key="4">
    <source>
        <dbReference type="PROSITE-ProRule" id="PRU00325"/>
    </source>
</evidence>
<dbReference type="PROSITE" id="PS50966">
    <property type="entry name" value="ZF_SWIM"/>
    <property type="match status" value="1"/>
</dbReference>
<dbReference type="Pfam" id="PF00104">
    <property type="entry name" value="Hormone_recep"/>
    <property type="match status" value="2"/>
</dbReference>
<feature type="domain" description="NR LBD" evidence="7">
    <location>
        <begin position="479"/>
        <end position="752"/>
    </location>
</feature>
<dbReference type="Proteomes" id="UP001175271">
    <property type="component" value="Unassembled WGS sequence"/>
</dbReference>
<keyword evidence="3" id="KW-0675">Receptor</keyword>
<keyword evidence="9" id="KW-1185">Reference proteome</keyword>
<dbReference type="PANTHER" id="PTHR45680:SF29">
    <property type="entry name" value="NUCLEAR HORMONE RECEPTOR FAMILY"/>
    <property type="match status" value="1"/>
</dbReference>
<evidence type="ECO:0000259" key="6">
    <source>
        <dbReference type="PROSITE" id="PS50966"/>
    </source>
</evidence>
<dbReference type="EMBL" id="JAUCMV010000003">
    <property type="protein sequence ID" value="KAK0412092.1"/>
    <property type="molecule type" value="Genomic_DNA"/>
</dbReference>
<keyword evidence="4" id="KW-0479">Metal-binding</keyword>
<dbReference type="PANTHER" id="PTHR45680">
    <property type="entry name" value="NUCLEAR HORMONE RECEPTOR FAMILY"/>
    <property type="match status" value="1"/>
</dbReference>
<evidence type="ECO:0000256" key="3">
    <source>
        <dbReference type="ARBA" id="ARBA00023170"/>
    </source>
</evidence>
<name>A0AA39HWD0_9BILA</name>
<feature type="domain" description="NR LBD" evidence="7">
    <location>
        <begin position="10"/>
        <end position="266"/>
    </location>
</feature>
<evidence type="ECO:0000256" key="5">
    <source>
        <dbReference type="SAM" id="MobiDB-lite"/>
    </source>
</evidence>
<keyword evidence="4" id="KW-0863">Zinc-finger</keyword>
<feature type="compositionally biased region" description="Low complexity" evidence="5">
    <location>
        <begin position="434"/>
        <end position="443"/>
    </location>
</feature>
<keyword evidence="1" id="KW-0805">Transcription regulation</keyword>
<gene>
    <name evidence="8" type="ORF">QR680_006034</name>
</gene>
<comment type="caution">
    <text evidence="8">The sequence shown here is derived from an EMBL/GenBank/DDBJ whole genome shotgun (WGS) entry which is preliminary data.</text>
</comment>
<dbReference type="InterPro" id="IPR051152">
    <property type="entry name" value="C.elegans_Orphan_NR"/>
</dbReference>